<organism evidence="1 2">
    <name type="scientific">Mytilus edulis</name>
    <name type="common">Blue mussel</name>
    <dbReference type="NCBI Taxonomy" id="6550"/>
    <lineage>
        <taxon>Eukaryota</taxon>
        <taxon>Metazoa</taxon>
        <taxon>Spiralia</taxon>
        <taxon>Lophotrochozoa</taxon>
        <taxon>Mollusca</taxon>
        <taxon>Bivalvia</taxon>
        <taxon>Autobranchia</taxon>
        <taxon>Pteriomorphia</taxon>
        <taxon>Mytilida</taxon>
        <taxon>Mytiloidea</taxon>
        <taxon>Mytilidae</taxon>
        <taxon>Mytilinae</taxon>
        <taxon>Mytilus</taxon>
    </lineage>
</organism>
<keyword evidence="2" id="KW-1185">Reference proteome</keyword>
<proteinExistence type="predicted"/>
<dbReference type="AlphaFoldDB" id="A0A8S3SFK7"/>
<accession>A0A8S3SFK7</accession>
<evidence type="ECO:0000313" key="2">
    <source>
        <dbReference type="Proteomes" id="UP000683360"/>
    </source>
</evidence>
<reference evidence="1" key="1">
    <citation type="submission" date="2021-03" db="EMBL/GenBank/DDBJ databases">
        <authorList>
            <person name="Bekaert M."/>
        </authorList>
    </citation>
    <scope>NUCLEOTIDE SEQUENCE</scope>
</reference>
<dbReference type="PROSITE" id="PS51257">
    <property type="entry name" value="PROKAR_LIPOPROTEIN"/>
    <property type="match status" value="1"/>
</dbReference>
<name>A0A8S3SFK7_MYTED</name>
<protein>
    <submittedName>
        <fullName evidence="1">Uncharacterized protein</fullName>
    </submittedName>
</protein>
<dbReference type="Proteomes" id="UP000683360">
    <property type="component" value="Unassembled WGS sequence"/>
</dbReference>
<gene>
    <name evidence="1" type="ORF">MEDL_30631</name>
</gene>
<dbReference type="EMBL" id="CAJPWZ010001496">
    <property type="protein sequence ID" value="CAG2216907.1"/>
    <property type="molecule type" value="Genomic_DNA"/>
</dbReference>
<evidence type="ECO:0000313" key="1">
    <source>
        <dbReference type="EMBL" id="CAG2216907.1"/>
    </source>
</evidence>
<sequence length="232" mass="25199">MSCEKESSRFWGLPIAMMSCEKESTGFTWGLLIAMMSCEGSGAGSWGLPIAMMRVEAGSGFDCYDEFEGGSTHPGIELLYEGEVVGSQGLPIAMMSCEEVAGSTGIADCYDEFQGLPIDMMSLAKESSVFSRELPITMMSCEKEMAGSTGDCRLLHAMMSCEGEYWVHRGMPIAMMSLRREGWIHPGIADAMMSCEGRLVHPVIADCYDEIVKESSGFTQGLQIAMMSCEGE</sequence>
<comment type="caution">
    <text evidence="1">The sequence shown here is derived from an EMBL/GenBank/DDBJ whole genome shotgun (WGS) entry which is preliminary data.</text>
</comment>